<name>A0A3M8DID2_9BACL</name>
<accession>A0A3M8DID2</accession>
<dbReference type="SUPFAM" id="SSF55144">
    <property type="entry name" value="LigT-like"/>
    <property type="match status" value="1"/>
</dbReference>
<dbReference type="InterPro" id="IPR050580">
    <property type="entry name" value="2H_phosphoesterase_YjcG-like"/>
</dbReference>
<dbReference type="OrthoDB" id="1524661at2"/>
<evidence type="ECO:0000313" key="4">
    <source>
        <dbReference type="Proteomes" id="UP000271031"/>
    </source>
</evidence>
<dbReference type="RefSeq" id="WP_122918373.1">
    <property type="nucleotide sequence ID" value="NZ_RHHQ01000010.1"/>
</dbReference>
<organism evidence="3 4">
    <name type="scientific">Brevibacillus fluminis</name>
    <dbReference type="NCBI Taxonomy" id="511487"/>
    <lineage>
        <taxon>Bacteria</taxon>
        <taxon>Bacillati</taxon>
        <taxon>Bacillota</taxon>
        <taxon>Bacilli</taxon>
        <taxon>Bacillales</taxon>
        <taxon>Paenibacillaceae</taxon>
        <taxon>Brevibacillus</taxon>
    </lineage>
</organism>
<evidence type="ECO:0000256" key="1">
    <source>
        <dbReference type="ARBA" id="ARBA00022801"/>
    </source>
</evidence>
<reference evidence="3 4" key="1">
    <citation type="submission" date="2018-10" db="EMBL/GenBank/DDBJ databases">
        <title>Phylogenomics of Brevibacillus.</title>
        <authorList>
            <person name="Dunlap C."/>
        </authorList>
    </citation>
    <scope>NUCLEOTIDE SEQUENCE [LARGE SCALE GENOMIC DNA]</scope>
    <source>
        <strain evidence="3 4">JCM 15716</strain>
    </source>
</reference>
<comment type="caution">
    <text evidence="3">The sequence shown here is derived from an EMBL/GenBank/DDBJ whole genome shotgun (WGS) entry which is preliminary data.</text>
</comment>
<dbReference type="Gene3D" id="3.90.1140.10">
    <property type="entry name" value="Cyclic phosphodiesterase"/>
    <property type="match status" value="1"/>
</dbReference>
<dbReference type="PANTHER" id="PTHR40037:SF1">
    <property type="entry name" value="PHOSPHOESTERASE SAOUHSC_00951-RELATED"/>
    <property type="match status" value="1"/>
</dbReference>
<dbReference type="NCBIfam" id="NF010223">
    <property type="entry name" value="PRK13679.1"/>
    <property type="match status" value="1"/>
</dbReference>
<comment type="caution">
    <text evidence="2">Lacks conserved residue(s) required for the propagation of feature annotation.</text>
</comment>
<feature type="short sequence motif" description="HXTX 2" evidence="2">
    <location>
        <begin position="115"/>
        <end position="118"/>
    </location>
</feature>
<evidence type="ECO:0000313" key="3">
    <source>
        <dbReference type="EMBL" id="RNB87768.1"/>
    </source>
</evidence>
<dbReference type="InterPro" id="IPR022932">
    <property type="entry name" value="YjcG"/>
</dbReference>
<dbReference type="PANTHER" id="PTHR40037">
    <property type="entry name" value="PHOSPHOESTERASE YJCG-RELATED"/>
    <property type="match status" value="1"/>
</dbReference>
<proteinExistence type="inferred from homology"/>
<dbReference type="EC" id="3.1.-.-" evidence="2"/>
<dbReference type="EMBL" id="RHHQ01000010">
    <property type="protein sequence ID" value="RNB87768.1"/>
    <property type="molecule type" value="Genomic_DNA"/>
</dbReference>
<protein>
    <recommendedName>
        <fullName evidence="2">Putative phosphoesterase EDM56_13100</fullName>
        <ecNumber evidence="2">3.1.-.-</ecNumber>
    </recommendedName>
</protein>
<dbReference type="Pfam" id="PF13563">
    <property type="entry name" value="2_5_RNA_ligase2"/>
    <property type="match status" value="1"/>
</dbReference>
<dbReference type="Proteomes" id="UP000271031">
    <property type="component" value="Unassembled WGS sequence"/>
</dbReference>
<gene>
    <name evidence="3" type="ORF">EDM56_13100</name>
</gene>
<sequence length="169" mass="19943">MKYSVVIFPSSKVQEFANQYRKRYDSTYALIPPFIRLKEAFELDDAKLPELVEHLQQVAEHTDSFTAKFHRFSTFHPTNNVIYLGIQNKEAFEELHHQVIECCSSRPETYAFVPHLTIGRDFADDELKDVYGQLTMAKVDLETEIDRFHLIYQLEDGIWSVYQSFQLRK</sequence>
<feature type="active site" description="Proton acceptor" evidence="2">
    <location>
        <position position="115"/>
    </location>
</feature>
<evidence type="ECO:0000256" key="2">
    <source>
        <dbReference type="HAMAP-Rule" id="MF_01444"/>
    </source>
</evidence>
<dbReference type="InterPro" id="IPR009097">
    <property type="entry name" value="Cyclic_Pdiesterase"/>
</dbReference>
<comment type="similarity">
    <text evidence="2">Belongs to the 2H phosphoesterase superfamily. YjcG family.</text>
</comment>
<dbReference type="AlphaFoldDB" id="A0A3M8DID2"/>
<keyword evidence="1 2" id="KW-0378">Hydrolase</keyword>
<keyword evidence="4" id="KW-1185">Reference proteome</keyword>
<dbReference type="GO" id="GO:0016788">
    <property type="term" value="F:hydrolase activity, acting on ester bonds"/>
    <property type="evidence" value="ECO:0007669"/>
    <property type="project" value="UniProtKB-UniRule"/>
</dbReference>
<dbReference type="HAMAP" id="MF_01444">
    <property type="entry name" value="2H_phosphoesterase_YjcG"/>
    <property type="match status" value="1"/>
</dbReference>